<dbReference type="AlphaFoldDB" id="S2D9G4"/>
<protein>
    <submittedName>
        <fullName evidence="1">Uncharacterized protein</fullName>
    </submittedName>
</protein>
<dbReference type="OrthoDB" id="836080at2"/>
<dbReference type="Proteomes" id="UP000006073">
    <property type="component" value="Unassembled WGS sequence"/>
</dbReference>
<organism evidence="1 2">
    <name type="scientific">Indibacter alkaliphilus (strain CCUG 57479 / KCTC 22604 / LW1)</name>
    <dbReference type="NCBI Taxonomy" id="1189612"/>
    <lineage>
        <taxon>Bacteria</taxon>
        <taxon>Pseudomonadati</taxon>
        <taxon>Bacteroidota</taxon>
        <taxon>Cytophagia</taxon>
        <taxon>Cytophagales</taxon>
        <taxon>Cyclobacteriaceae</taxon>
    </lineage>
</organism>
<proteinExistence type="predicted"/>
<reference evidence="1 2" key="1">
    <citation type="journal article" date="2013" name="Genome Announc.">
        <title>Draft Genome Sequence of Indibacter alkaliphilus Strain LW1T, Isolated from Lonar Lake, a Haloalkaline Lake in the Buldana District of Maharashtra, India.</title>
        <authorList>
            <person name="Singh A."/>
            <person name="Kumar Jangir P."/>
            <person name="Sharma R."/>
            <person name="Singh A."/>
            <person name="Kumar Pinnaka A."/>
            <person name="Shivaji S."/>
        </authorList>
    </citation>
    <scope>NUCLEOTIDE SEQUENCE [LARGE SCALE GENOMIC DNA]</scope>
    <source>
        <strain evidence="2">CCUG 57479 / KCTC 22604 / LW1</strain>
    </source>
</reference>
<name>S2D9G4_INDAL</name>
<comment type="caution">
    <text evidence="1">The sequence shown here is derived from an EMBL/GenBank/DDBJ whole genome shotgun (WGS) entry which is preliminary data.</text>
</comment>
<dbReference type="RefSeq" id="WP_009033770.1">
    <property type="nucleotide sequence ID" value="NZ_ALWO02000045.1"/>
</dbReference>
<evidence type="ECO:0000313" key="1">
    <source>
        <dbReference type="EMBL" id="EOZ93625.1"/>
    </source>
</evidence>
<dbReference type="eggNOG" id="COG3209">
    <property type="taxonomic scope" value="Bacteria"/>
</dbReference>
<keyword evidence="2" id="KW-1185">Reference proteome</keyword>
<evidence type="ECO:0000313" key="2">
    <source>
        <dbReference type="Proteomes" id="UP000006073"/>
    </source>
</evidence>
<dbReference type="PROSITE" id="PS51257">
    <property type="entry name" value="PROKAR_LIPOPROTEIN"/>
    <property type="match status" value="1"/>
</dbReference>
<dbReference type="EMBL" id="ALWO02000045">
    <property type="protein sequence ID" value="EOZ93625.1"/>
    <property type="molecule type" value="Genomic_DNA"/>
</dbReference>
<sequence length="374" mass="43344">MKKAVLIIEGILFLMFLFSCCEPKEVLPIEKNSSVSFSLPFGILEENNAEGIWVRLHLSQAAYEVGEVKIKQISRDDFNPFTTIPEMRPEGIISLDVPKGSTEIMFKVIPIDDAILTGHKDFTFQIHSVKGKLLVGSLDFFELKFKDDELEGKLKSYETQGAETLYQQQYEYDNRGNIRRVTWKSGINQPQLGQYIYQYNEAGQLKQIFSEPERLTQIFTYSDGFLSMNERPSFSDDLDFETYAFDEHGRPTAISYKSRKPSGYEELLGYRLFSYYPNGNLETMSYFVFISAHEVELRQKVTYSEYKVNDNPLPFFDGVPGLLIQPKLPGEIIWEEMESSTTYFLDYEFQSNGMVSHRTLRGPMGDEITKYYYY</sequence>
<gene>
    <name evidence="1" type="ORF">A33Q_3571</name>
</gene>
<dbReference type="STRING" id="1189612.A33Q_3571"/>
<accession>S2D9G4</accession>
<dbReference type="Gene3D" id="2.180.10.10">
    <property type="entry name" value="RHS repeat-associated core"/>
    <property type="match status" value="1"/>
</dbReference>